<dbReference type="PROSITE" id="PS52016">
    <property type="entry name" value="TONB_DEPENDENT_REC_3"/>
    <property type="match status" value="1"/>
</dbReference>
<evidence type="ECO:0000256" key="12">
    <source>
        <dbReference type="SAM" id="MobiDB-lite"/>
    </source>
</evidence>
<feature type="domain" description="TonB-dependent receptor plug" evidence="15">
    <location>
        <begin position="56"/>
        <end position="168"/>
    </location>
</feature>
<keyword evidence="9 10" id="KW-0998">Cell outer membrane</keyword>
<dbReference type="SUPFAM" id="SSF56935">
    <property type="entry name" value="Porins"/>
    <property type="match status" value="1"/>
</dbReference>
<reference evidence="16 17" key="1">
    <citation type="submission" date="2015-06" db="EMBL/GenBank/DDBJ databases">
        <title>Draft genome sequencing of a biphenyl-degrading bacterium, Janthinobacterium lividum MEG1.</title>
        <authorList>
            <person name="Shimodaira J."/>
            <person name="Hatta T."/>
        </authorList>
    </citation>
    <scope>NUCLEOTIDE SEQUENCE [LARGE SCALE GENOMIC DNA]</scope>
    <source>
        <strain evidence="16 17">MEG1</strain>
    </source>
</reference>
<evidence type="ECO:0000256" key="11">
    <source>
        <dbReference type="RuleBase" id="RU003357"/>
    </source>
</evidence>
<dbReference type="PANTHER" id="PTHR47234:SF2">
    <property type="entry name" value="TONB-DEPENDENT RECEPTOR"/>
    <property type="match status" value="1"/>
</dbReference>
<evidence type="ECO:0000256" key="2">
    <source>
        <dbReference type="ARBA" id="ARBA00009810"/>
    </source>
</evidence>
<protein>
    <recommendedName>
        <fullName evidence="18">TonB-dependent receptor</fullName>
    </recommendedName>
</protein>
<comment type="similarity">
    <text evidence="2 10 11">Belongs to the TonB-dependent receptor family.</text>
</comment>
<dbReference type="Gene3D" id="2.170.130.10">
    <property type="entry name" value="TonB-dependent receptor, plug domain"/>
    <property type="match status" value="1"/>
</dbReference>
<dbReference type="InterPro" id="IPR037066">
    <property type="entry name" value="Plug_dom_sf"/>
</dbReference>
<feature type="chain" id="PRO_5010178326" description="TonB-dependent receptor" evidence="13">
    <location>
        <begin position="34"/>
        <end position="903"/>
    </location>
</feature>
<evidence type="ECO:0000256" key="9">
    <source>
        <dbReference type="ARBA" id="ARBA00023237"/>
    </source>
</evidence>
<evidence type="ECO:0008006" key="18">
    <source>
        <dbReference type="Google" id="ProtNLM"/>
    </source>
</evidence>
<evidence type="ECO:0000256" key="13">
    <source>
        <dbReference type="SAM" id="SignalP"/>
    </source>
</evidence>
<dbReference type="PANTHER" id="PTHR47234">
    <property type="match status" value="1"/>
</dbReference>
<dbReference type="InterPro" id="IPR036942">
    <property type="entry name" value="Beta-barrel_TonB_sf"/>
</dbReference>
<dbReference type="CDD" id="cd01347">
    <property type="entry name" value="ligand_gated_channel"/>
    <property type="match status" value="1"/>
</dbReference>
<evidence type="ECO:0000259" key="14">
    <source>
        <dbReference type="Pfam" id="PF00593"/>
    </source>
</evidence>
<keyword evidence="8" id="KW-0675">Receptor</keyword>
<organism evidence="16 17">
    <name type="scientific">Janthinobacterium lividum</name>
    <dbReference type="NCBI Taxonomy" id="29581"/>
    <lineage>
        <taxon>Bacteria</taxon>
        <taxon>Pseudomonadati</taxon>
        <taxon>Pseudomonadota</taxon>
        <taxon>Betaproteobacteria</taxon>
        <taxon>Burkholderiales</taxon>
        <taxon>Oxalobacteraceae</taxon>
        <taxon>Janthinobacterium</taxon>
    </lineage>
</organism>
<evidence type="ECO:0000256" key="6">
    <source>
        <dbReference type="ARBA" id="ARBA00023077"/>
    </source>
</evidence>
<keyword evidence="13" id="KW-0732">Signal</keyword>
<dbReference type="Pfam" id="PF00593">
    <property type="entry name" value="TonB_dep_Rec_b-barrel"/>
    <property type="match status" value="1"/>
</dbReference>
<dbReference type="Pfam" id="PF07715">
    <property type="entry name" value="Plug"/>
    <property type="match status" value="1"/>
</dbReference>
<dbReference type="Gene3D" id="2.40.170.20">
    <property type="entry name" value="TonB-dependent receptor, beta-barrel domain"/>
    <property type="match status" value="1"/>
</dbReference>
<dbReference type="EMBL" id="LFKP01000011">
    <property type="protein sequence ID" value="OHV95129.1"/>
    <property type="molecule type" value="Genomic_DNA"/>
</dbReference>
<keyword evidence="5 10" id="KW-0812">Transmembrane</keyword>
<name>A0A1S1U4V2_9BURK</name>
<evidence type="ECO:0000259" key="15">
    <source>
        <dbReference type="Pfam" id="PF07715"/>
    </source>
</evidence>
<evidence type="ECO:0000256" key="4">
    <source>
        <dbReference type="ARBA" id="ARBA00022452"/>
    </source>
</evidence>
<feature type="domain" description="TonB-dependent receptor-like beta-barrel" evidence="14">
    <location>
        <begin position="347"/>
        <end position="865"/>
    </location>
</feature>
<dbReference type="InterPro" id="IPR039426">
    <property type="entry name" value="TonB-dep_rcpt-like"/>
</dbReference>
<proteinExistence type="inferred from homology"/>
<accession>A0A1S1U4V2</accession>
<dbReference type="InterPro" id="IPR000531">
    <property type="entry name" value="Beta-barrel_TonB"/>
</dbReference>
<sequence length="903" mass="96988">MMMETVLSRSLRLMFTGSAVLAGLTMLAQPAMAQQNDAPMQRVEVTGSAIKRIDGETSVPITIIKMDDLKKQGITTIEQVMSNLSASQASQGTSQVVGLGTGGASFADLRGIGANKTLVLLNGRRMANNALDSSAPDLNMIPFAALERVEVLRDGASSLYGSDAVGGVINFITRKDFQGGIVSIGGDMPEQSGGFSKNANVGFGYGDLDKDGFNIFGMLDTQSQRAITGTQRNYNKRYPGGISPTTSPANYYQDDQTGNPTAPSCAAGTFLVPGGDGTSCNMSTSNFVDYVPKSKRTTGLLKGVLKLNANHEISLEYLNSESKVYSAIAPVPYGGLRQNRTRLDGSPNPFYPGNGNFTPNIPLNANYVDPNFMPAGVNPGFVNVKWRDLPNGSRADENINKQQRFVAGLNGNLAGWDYNAALTFNENKVAVNLMGYSDGGIITKGVLNGIINPFGEQDAAGMALIQSAALNGNVRNAKGTTKVADFNASRELGDWLGAGRAAALAVGAQAGHEKFLSTANSEYAAKVVASTGIDPNTHDEGSRTTQAVYAELNVPIFKTLDVTAAVRYDRYSDFGNTTNPKVAFRFQPTKEVLFRGSYSTGFRAPSLYEINSSQTYTNTSQRDDPVNCPDGTPLPGKPKATNCKQQFQALFGGNKKLSPEESRNITVGVVFEPVANLSIGVDYWDIKLDHSIGALQEDDVFGDPVTYAAVYHRTANGNLATDGSQCPNPATCGYVDLRTQNLGGVKTRGLDLSVNYRLRTSDFGTFALITNSTYVNKYEYQSAEGGKWKQNVGVFSGSGPIFRWQHTASVNWNSGIFSAGMSGHYKSGYLDQDEEHKVASYTTFDAFGTVAATKNVTLTVGVRNLFDREPPLSYQTNTFQAGYDPRYADAIGRTVYLRGSYTF</sequence>
<comment type="subcellular location">
    <subcellularLocation>
        <location evidence="1 10">Cell outer membrane</location>
        <topology evidence="1 10">Multi-pass membrane protein</topology>
    </subcellularLocation>
</comment>
<dbReference type="AlphaFoldDB" id="A0A1S1U4V2"/>
<dbReference type="Proteomes" id="UP000179840">
    <property type="component" value="Unassembled WGS sequence"/>
</dbReference>
<evidence type="ECO:0000256" key="3">
    <source>
        <dbReference type="ARBA" id="ARBA00022448"/>
    </source>
</evidence>
<dbReference type="GO" id="GO:0009279">
    <property type="term" value="C:cell outer membrane"/>
    <property type="evidence" value="ECO:0007669"/>
    <property type="project" value="UniProtKB-SubCell"/>
</dbReference>
<evidence type="ECO:0000313" key="17">
    <source>
        <dbReference type="Proteomes" id="UP000179840"/>
    </source>
</evidence>
<feature type="region of interest" description="Disordered" evidence="12">
    <location>
        <begin position="616"/>
        <end position="639"/>
    </location>
</feature>
<evidence type="ECO:0000256" key="8">
    <source>
        <dbReference type="ARBA" id="ARBA00023170"/>
    </source>
</evidence>
<evidence type="ECO:0000256" key="10">
    <source>
        <dbReference type="PROSITE-ProRule" id="PRU01360"/>
    </source>
</evidence>
<feature type="signal peptide" evidence="13">
    <location>
        <begin position="1"/>
        <end position="33"/>
    </location>
</feature>
<keyword evidence="7 10" id="KW-0472">Membrane</keyword>
<keyword evidence="6 11" id="KW-0798">TonB box</keyword>
<evidence type="ECO:0000313" key="16">
    <source>
        <dbReference type="EMBL" id="OHV95129.1"/>
    </source>
</evidence>
<gene>
    <name evidence="16" type="ORF">AKG95_22935</name>
</gene>
<comment type="caution">
    <text evidence="16">The sequence shown here is derived from an EMBL/GenBank/DDBJ whole genome shotgun (WGS) entry which is preliminary data.</text>
</comment>
<evidence type="ECO:0000256" key="7">
    <source>
        <dbReference type="ARBA" id="ARBA00023136"/>
    </source>
</evidence>
<dbReference type="InterPro" id="IPR012910">
    <property type="entry name" value="Plug_dom"/>
</dbReference>
<keyword evidence="3 10" id="KW-0813">Transport</keyword>
<keyword evidence="4 10" id="KW-1134">Transmembrane beta strand</keyword>
<evidence type="ECO:0000256" key="5">
    <source>
        <dbReference type="ARBA" id="ARBA00022692"/>
    </source>
</evidence>
<evidence type="ECO:0000256" key="1">
    <source>
        <dbReference type="ARBA" id="ARBA00004571"/>
    </source>
</evidence>